<gene>
    <name evidence="1" type="ORF">LIER_39866</name>
</gene>
<dbReference type="AlphaFoldDB" id="A0AAV3QLC6"/>
<evidence type="ECO:0000313" key="2">
    <source>
        <dbReference type="Proteomes" id="UP001454036"/>
    </source>
</evidence>
<protein>
    <submittedName>
        <fullName evidence="1">Uncharacterized protein</fullName>
    </submittedName>
</protein>
<proteinExistence type="predicted"/>
<dbReference type="PANTHER" id="PTHR31960:SF3">
    <property type="entry name" value="F-BOX PROTEIN PP2-A13"/>
    <property type="match status" value="1"/>
</dbReference>
<comment type="caution">
    <text evidence="1">The sequence shown here is derived from an EMBL/GenBank/DDBJ whole genome shotgun (WGS) entry which is preliminary data.</text>
</comment>
<accession>A0AAV3QLC6</accession>
<dbReference type="InterPro" id="IPR025886">
    <property type="entry name" value="PP2-like"/>
</dbReference>
<keyword evidence="2" id="KW-1185">Reference proteome</keyword>
<dbReference type="Proteomes" id="UP001454036">
    <property type="component" value="Unassembled WGS sequence"/>
</dbReference>
<evidence type="ECO:0000313" key="1">
    <source>
        <dbReference type="EMBL" id="GAA0164872.1"/>
    </source>
</evidence>
<organism evidence="1 2">
    <name type="scientific">Lithospermum erythrorhizon</name>
    <name type="common">Purple gromwell</name>
    <name type="synonym">Lithospermum officinale var. erythrorhizon</name>
    <dbReference type="NCBI Taxonomy" id="34254"/>
    <lineage>
        <taxon>Eukaryota</taxon>
        <taxon>Viridiplantae</taxon>
        <taxon>Streptophyta</taxon>
        <taxon>Embryophyta</taxon>
        <taxon>Tracheophyta</taxon>
        <taxon>Spermatophyta</taxon>
        <taxon>Magnoliopsida</taxon>
        <taxon>eudicotyledons</taxon>
        <taxon>Gunneridae</taxon>
        <taxon>Pentapetalae</taxon>
        <taxon>asterids</taxon>
        <taxon>lamiids</taxon>
        <taxon>Boraginales</taxon>
        <taxon>Boraginaceae</taxon>
        <taxon>Boraginoideae</taxon>
        <taxon>Lithospermeae</taxon>
        <taxon>Lithospermum</taxon>
    </lineage>
</organism>
<dbReference type="EMBL" id="BAABME010022046">
    <property type="protein sequence ID" value="GAA0164872.1"/>
    <property type="molecule type" value="Genomic_DNA"/>
</dbReference>
<sequence>MDKVPYASAVGSLMFQTVAYLQQIWWLEVDVDFEFQFSAGEYSVFFRLQLGKVLKRHGRRICNSVNVHGWDIKPVEFQLSTQDGQQAASQGTLDNIGTWVNYHVGDFFVEDSSALTKIKFSLTQIDCTHTKGGLCVDSVLICPANLGKNVSLA</sequence>
<dbReference type="Pfam" id="PF14299">
    <property type="entry name" value="PP2"/>
    <property type="match status" value="1"/>
</dbReference>
<dbReference type="PANTHER" id="PTHR31960">
    <property type="entry name" value="F-BOX PROTEIN PP2-A15"/>
    <property type="match status" value="1"/>
</dbReference>
<name>A0AAV3QLC6_LITER</name>
<reference evidence="1 2" key="1">
    <citation type="submission" date="2024-01" db="EMBL/GenBank/DDBJ databases">
        <title>The complete chloroplast genome sequence of Lithospermum erythrorhizon: insights into the phylogenetic relationship among Boraginaceae species and the maternal lineages of purple gromwells.</title>
        <authorList>
            <person name="Okada T."/>
            <person name="Watanabe K."/>
        </authorList>
    </citation>
    <scope>NUCLEOTIDE SEQUENCE [LARGE SCALE GENOMIC DNA]</scope>
</reference>